<dbReference type="Gene3D" id="2.40.160.100">
    <property type="match status" value="1"/>
</dbReference>
<dbReference type="EMBL" id="SIXF01000002">
    <property type="protein sequence ID" value="TBO44445.1"/>
    <property type="molecule type" value="Genomic_DNA"/>
</dbReference>
<keyword evidence="4" id="KW-1185">Reference proteome</keyword>
<organism evidence="3 4">
    <name type="scientific">Pedobacter kyonggii</name>
    <dbReference type="NCBI Taxonomy" id="1926871"/>
    <lineage>
        <taxon>Bacteria</taxon>
        <taxon>Pseudomonadati</taxon>
        <taxon>Bacteroidota</taxon>
        <taxon>Sphingobacteriia</taxon>
        <taxon>Sphingobacteriales</taxon>
        <taxon>Sphingobacteriaceae</taxon>
        <taxon>Pedobacter</taxon>
    </lineage>
</organism>
<feature type="compositionally biased region" description="Basic residues" evidence="1">
    <location>
        <begin position="8"/>
        <end position="24"/>
    </location>
</feature>
<reference evidence="3 4" key="1">
    <citation type="submission" date="2019-02" db="EMBL/GenBank/DDBJ databases">
        <title>Pedobacter kyonggii whole genome sequence analysis.</title>
        <authorList>
            <person name="Dahal R.H."/>
        </authorList>
    </citation>
    <scope>NUCLEOTIDE SEQUENCE [LARGE SCALE GENOMIC DNA]</scope>
    <source>
        <strain evidence="3 4">K-4-11-1</strain>
    </source>
</reference>
<dbReference type="InterPro" id="IPR053728">
    <property type="entry name" value="Alginate_Permeability_Chnl"/>
</dbReference>
<evidence type="ECO:0000259" key="2">
    <source>
        <dbReference type="Pfam" id="PF13372"/>
    </source>
</evidence>
<evidence type="ECO:0000313" key="3">
    <source>
        <dbReference type="EMBL" id="TBO44445.1"/>
    </source>
</evidence>
<feature type="domain" description="Alginate export" evidence="2">
    <location>
        <begin position="120"/>
        <end position="501"/>
    </location>
</feature>
<dbReference type="InterPro" id="IPR025388">
    <property type="entry name" value="Alginate_export_dom"/>
</dbReference>
<evidence type="ECO:0000313" key="4">
    <source>
        <dbReference type="Proteomes" id="UP000291819"/>
    </source>
</evidence>
<evidence type="ECO:0000256" key="1">
    <source>
        <dbReference type="SAM" id="MobiDB-lite"/>
    </source>
</evidence>
<comment type="caution">
    <text evidence="3">The sequence shown here is derived from an EMBL/GenBank/DDBJ whole genome shotgun (WGS) entry which is preliminary data.</text>
</comment>
<dbReference type="Pfam" id="PF13372">
    <property type="entry name" value="Alginate_exp"/>
    <property type="match status" value="1"/>
</dbReference>
<dbReference type="RefSeq" id="WP_131028520.1">
    <property type="nucleotide sequence ID" value="NZ_SIXF01000002.1"/>
</dbReference>
<sequence>MEKDKNHSLHKNMKKSKNPINHRKLAPELKGTASTKPIAGARNGLFSCHVSLSLRLLFFLMSYCSPGVIRAQVLDSVNTGPLPDAAEEFWPRASGGRDTLRWYGKIKHMGINHGRGSVGIGVSLREGYEFFDNYLWGIGPQDDNGFHQHRGLVTADVRWNRTLRVFSEVQSGFISGRNGGARPVQDLNKLVVNQLFAEITVFKAAYGIGSLRVGKQALNYGVGSLLDVRDINVRRTFLGYKLVLKGTDWRLDAFYMNPLDIRDGFFDDRVNRRERIAGLWHTIFSPGKWKPLRRLDLYYLYFSSDFSQYNKVAGEEKRSTVGFLSELHGGNWTNFLGADLQFGKLADQRIRSWKLMGTVNYSFGHVPLKPTLGGQMAISSGDKSPDDNQMQTFNPIYPKGLYYGFVDNAGSVNLIIFHPKCDFRISARTTLSLNYYRFWRARASDGLYSTPGRFLLAPNNPSRSVGWMGDIVAGHAINSHLSFSAVTSYYKRGAFLRATPSTPGDIFYFGIRSALSF</sequence>
<name>A0A4Q9HH50_9SPHI</name>
<feature type="region of interest" description="Disordered" evidence="1">
    <location>
        <begin position="1"/>
        <end position="32"/>
    </location>
</feature>
<accession>A0A4Q9HH50</accession>
<protein>
    <recommendedName>
        <fullName evidence="2">Alginate export domain-containing protein</fullName>
    </recommendedName>
</protein>
<gene>
    <name evidence="3" type="ORF">EYS08_03830</name>
</gene>
<proteinExistence type="predicted"/>
<dbReference type="Proteomes" id="UP000291819">
    <property type="component" value="Unassembled WGS sequence"/>
</dbReference>
<dbReference type="OrthoDB" id="311329at2"/>
<dbReference type="AlphaFoldDB" id="A0A4Q9HH50"/>